<dbReference type="GO" id="GO:0030863">
    <property type="term" value="C:cortical cytoskeleton"/>
    <property type="evidence" value="ECO:0007669"/>
    <property type="project" value="TreeGrafter"/>
</dbReference>
<evidence type="ECO:0000256" key="1">
    <source>
        <dbReference type="SAM" id="Coils"/>
    </source>
</evidence>
<dbReference type="GeneID" id="5879257"/>
<dbReference type="VEuPathDB" id="AmoebaDB:EDI_095620"/>
<dbReference type="KEGG" id="edi:EDI_095620"/>
<dbReference type="GO" id="GO:0030046">
    <property type="term" value="P:parallel actin filament bundle assembly"/>
    <property type="evidence" value="ECO:0007669"/>
    <property type="project" value="TreeGrafter"/>
</dbReference>
<protein>
    <recommendedName>
        <fullName evidence="2">Calcium-regulated actin-bundling protein C-terminal domain-containing protein</fullName>
    </recommendedName>
</protein>
<dbReference type="AlphaFoldDB" id="B0E7J3"/>
<dbReference type="Proteomes" id="UP000008076">
    <property type="component" value="Unassembled WGS sequence"/>
</dbReference>
<organism evidence="4">
    <name type="scientific">Entamoeba dispar (strain ATCC PRA-260 / SAW760)</name>
    <dbReference type="NCBI Taxonomy" id="370354"/>
    <lineage>
        <taxon>Eukaryota</taxon>
        <taxon>Amoebozoa</taxon>
        <taxon>Evosea</taxon>
        <taxon>Archamoebae</taxon>
        <taxon>Mastigamoebida</taxon>
        <taxon>Entamoebidae</taxon>
        <taxon>Entamoeba</taxon>
    </lineage>
</organism>
<dbReference type="InterPro" id="IPR040810">
    <property type="entry name" value="F_actin_bund_C"/>
</dbReference>
<proteinExistence type="predicted"/>
<name>B0E7J3_ENTDS</name>
<dbReference type="PANTHER" id="PTHR37009">
    <property type="entry name" value="EF-HAND DOMAIN-CONTAINING PROTEIN"/>
    <property type="match status" value="1"/>
</dbReference>
<keyword evidence="4" id="KW-1185">Reference proteome</keyword>
<dbReference type="eggNOG" id="ENOG502S8KW">
    <property type="taxonomic scope" value="Eukaryota"/>
</dbReference>
<keyword evidence="1" id="KW-0175">Coiled coil</keyword>
<dbReference type="Pfam" id="PF18060">
    <property type="entry name" value="F_actin_bund_C"/>
    <property type="match status" value="1"/>
</dbReference>
<sequence>MEFKDVTNKNYKDQAIFFLNAFWAEAGKDAENIWRLYFLVTELDVENGANGSKLDEFGAHRFFEKEGIPFSVQEMRQKLNVADPKFKKIAFIEFLLYKYNQTIKELMARPQGTNEALIKAQKAMEDVQNEIQKIEDKKKDLEKKAAQGTGVAAMRANNELQQLLSGDKTELNRALLTAEASVRKAQKSGGDGESPAGALWWLARELEEAKKYKPQKKGGVAK</sequence>
<feature type="coiled-coil region" evidence="1">
    <location>
        <begin position="117"/>
        <end position="147"/>
    </location>
</feature>
<dbReference type="PANTHER" id="PTHR37009:SF1">
    <property type="entry name" value="CALCIUM-REGULATED ACTIN-BUNDLING PROTEIN"/>
    <property type="match status" value="1"/>
</dbReference>
<reference evidence="4" key="1">
    <citation type="submission" date="2007-12" db="EMBL/GenBank/DDBJ databases">
        <title>Annotation of Entamoeba dispar SAW760.</title>
        <authorList>
            <person name="Lorenzi H."/>
            <person name="Inman J."/>
            <person name="Schobel S."/>
            <person name="Amedeo P."/>
            <person name="Caler E."/>
        </authorList>
    </citation>
    <scope>NUCLEOTIDE SEQUENCE [LARGE SCALE GENOMIC DNA]</scope>
    <source>
        <strain evidence="4">ATCC PRA-260 / SAW760</strain>
    </source>
</reference>
<feature type="domain" description="Calcium-regulated actin-bundling protein C-terminal" evidence="2">
    <location>
        <begin position="122"/>
        <end position="196"/>
    </location>
</feature>
<evidence type="ECO:0000313" key="4">
    <source>
        <dbReference type="Proteomes" id="UP000008076"/>
    </source>
</evidence>
<dbReference type="GO" id="GO:0051015">
    <property type="term" value="F:actin filament binding"/>
    <property type="evidence" value="ECO:0007669"/>
    <property type="project" value="TreeGrafter"/>
</dbReference>
<dbReference type="GO" id="GO:0051764">
    <property type="term" value="P:actin crosslink formation"/>
    <property type="evidence" value="ECO:0007669"/>
    <property type="project" value="TreeGrafter"/>
</dbReference>
<evidence type="ECO:0000313" key="3">
    <source>
        <dbReference type="EMBL" id="EDR29495.1"/>
    </source>
</evidence>
<gene>
    <name evidence="3" type="ORF">EDI_095620</name>
</gene>
<dbReference type="OMA" id="WWIEREL"/>
<dbReference type="EMBL" id="DS548035">
    <property type="protein sequence ID" value="EDR29495.1"/>
    <property type="molecule type" value="Genomic_DNA"/>
</dbReference>
<evidence type="ECO:0000259" key="2">
    <source>
        <dbReference type="Pfam" id="PF18060"/>
    </source>
</evidence>
<dbReference type="InterPro" id="IPR053356">
    <property type="entry name" value="Calcium-reg_actin-bundling"/>
</dbReference>
<dbReference type="RefSeq" id="XP_001734346.1">
    <property type="nucleotide sequence ID" value="XM_001734294.1"/>
</dbReference>
<accession>B0E7J3</accession>
<dbReference type="OrthoDB" id="29877at2759"/>